<evidence type="ECO:0000256" key="3">
    <source>
        <dbReference type="ARBA" id="ARBA00022714"/>
    </source>
</evidence>
<keyword evidence="10" id="KW-1185">Reference proteome</keyword>
<dbReference type="GO" id="GO:0050660">
    <property type="term" value="F:flavin adenine dinucleotide binding"/>
    <property type="evidence" value="ECO:0007669"/>
    <property type="project" value="TreeGrafter"/>
</dbReference>
<keyword evidence="5" id="KW-0274">FAD</keyword>
<name>A0A7U9TGL2_9MOLU</name>
<gene>
    <name evidence="9" type="ORF">MPAN_006530</name>
</gene>
<keyword evidence="8" id="KW-0411">Iron-sulfur</keyword>
<evidence type="ECO:0000313" key="9">
    <source>
        <dbReference type="EMBL" id="BCR35760.1"/>
    </source>
</evidence>
<dbReference type="PROSITE" id="PS51384">
    <property type="entry name" value="FAD_FR"/>
    <property type="match status" value="1"/>
</dbReference>
<dbReference type="InterPro" id="IPR050415">
    <property type="entry name" value="MRET"/>
</dbReference>
<dbReference type="Pfam" id="PF00175">
    <property type="entry name" value="NAD_binding_1"/>
    <property type="match status" value="1"/>
</dbReference>
<dbReference type="PANTHER" id="PTHR47354:SF8">
    <property type="entry name" value="1,2-PHENYLACETYL-COA EPOXIDASE, SUBUNIT E"/>
    <property type="match status" value="1"/>
</dbReference>
<evidence type="ECO:0000256" key="2">
    <source>
        <dbReference type="ARBA" id="ARBA00022630"/>
    </source>
</evidence>
<dbReference type="InterPro" id="IPR001433">
    <property type="entry name" value="OxRdtase_FAD/NAD-bd"/>
</dbReference>
<evidence type="ECO:0000256" key="1">
    <source>
        <dbReference type="ARBA" id="ARBA00001974"/>
    </source>
</evidence>
<dbReference type="GO" id="GO:0046872">
    <property type="term" value="F:metal ion binding"/>
    <property type="evidence" value="ECO:0007669"/>
    <property type="project" value="UniProtKB-KW"/>
</dbReference>
<comment type="cofactor">
    <cofactor evidence="1">
        <name>FAD</name>
        <dbReference type="ChEBI" id="CHEBI:57692"/>
    </cofactor>
</comment>
<evidence type="ECO:0000313" key="10">
    <source>
        <dbReference type="Proteomes" id="UP000620133"/>
    </source>
</evidence>
<dbReference type="InterPro" id="IPR013112">
    <property type="entry name" value="FAD-bd_8"/>
</dbReference>
<dbReference type="SUPFAM" id="SSF52343">
    <property type="entry name" value="Ferredoxin reductase-like, C-terminal NADP-linked domain"/>
    <property type="match status" value="1"/>
</dbReference>
<dbReference type="PANTHER" id="PTHR47354">
    <property type="entry name" value="NADH OXIDOREDUCTASE HCR"/>
    <property type="match status" value="1"/>
</dbReference>
<dbReference type="Gene3D" id="3.40.50.80">
    <property type="entry name" value="Nucleotide-binding domain of ferredoxin-NADP reductase (FNR) module"/>
    <property type="match status" value="1"/>
</dbReference>
<organism evidence="9 10">
    <name type="scientific">Mariniplasma anaerobium</name>
    <dbReference type="NCBI Taxonomy" id="2735436"/>
    <lineage>
        <taxon>Bacteria</taxon>
        <taxon>Bacillati</taxon>
        <taxon>Mycoplasmatota</taxon>
        <taxon>Mollicutes</taxon>
        <taxon>Acholeplasmatales</taxon>
        <taxon>Acholeplasmataceae</taxon>
        <taxon>Mariniplasma</taxon>
    </lineage>
</organism>
<dbReference type="KEGG" id="manr:MPAN_006530"/>
<protein>
    <submittedName>
        <fullName evidence="9">Oxidoreductase</fullName>
    </submittedName>
</protein>
<dbReference type="EMBL" id="AP024412">
    <property type="protein sequence ID" value="BCR35760.1"/>
    <property type="molecule type" value="Genomic_DNA"/>
</dbReference>
<dbReference type="InterPro" id="IPR017938">
    <property type="entry name" value="Riboflavin_synthase-like_b-brl"/>
</dbReference>
<evidence type="ECO:0000256" key="5">
    <source>
        <dbReference type="ARBA" id="ARBA00022827"/>
    </source>
</evidence>
<dbReference type="GO" id="GO:0051537">
    <property type="term" value="F:2 iron, 2 sulfur cluster binding"/>
    <property type="evidence" value="ECO:0007669"/>
    <property type="project" value="UniProtKB-KW"/>
</dbReference>
<dbReference type="RefSeq" id="WP_176238596.1">
    <property type="nucleotide sequence ID" value="NZ_AP024412.1"/>
</dbReference>
<dbReference type="GO" id="GO:0016491">
    <property type="term" value="F:oxidoreductase activity"/>
    <property type="evidence" value="ECO:0007669"/>
    <property type="project" value="UniProtKB-KW"/>
</dbReference>
<dbReference type="InterPro" id="IPR017927">
    <property type="entry name" value="FAD-bd_FR_type"/>
</dbReference>
<dbReference type="AlphaFoldDB" id="A0A7U9TGL2"/>
<dbReference type="Gene3D" id="2.40.30.10">
    <property type="entry name" value="Translation factors"/>
    <property type="match status" value="1"/>
</dbReference>
<keyword evidence="4" id="KW-0479">Metal-binding</keyword>
<sequence>MKFIRKNYGAIIFISAILITNVLLWFFSMKADFYNNSAILVSISGSTLLMGFLIVFLLSTRMKWLVNVFGGLENVYFWHRLIAISTTAAIFVHGLISEDIGIFNNVNIPIIGSASGAGELSRNLFLFLIAAALLAKFLKYEHFRFIHRFLVIPYLIGLYHGFFTSWVNLFSFDLLSIWMITTSVIGLGSSLYMLLIYQTSAFSNKGIIVDKKLLNESMIELKVLMEKEYQFKSGQFAFIKVRDHKISQASHPFSISGQDGKYIYFTIKTLGDFTDSLVSSLTIPTRINITKPYGSMTFKPKTNAQLWVAGGIGVTPFLGYLRSENKINTPIHLIYSVRNEAEAVHLETFNEISKQNKNFKFTLFDSSKQGFISSTHLGLTDDTTLYMCGPRPMVQSLKKQVSKQHPNVSIVYEAFSFTGTLVDDVLKLLKKYIRILKPKH</sequence>
<evidence type="ECO:0000256" key="4">
    <source>
        <dbReference type="ARBA" id="ARBA00022723"/>
    </source>
</evidence>
<keyword evidence="3" id="KW-0001">2Fe-2S</keyword>
<keyword evidence="7" id="KW-0408">Iron</keyword>
<evidence type="ECO:0000256" key="6">
    <source>
        <dbReference type="ARBA" id="ARBA00023002"/>
    </source>
</evidence>
<evidence type="ECO:0000256" key="8">
    <source>
        <dbReference type="ARBA" id="ARBA00023014"/>
    </source>
</evidence>
<accession>A0A7U9TGL2</accession>
<dbReference type="SUPFAM" id="SSF63380">
    <property type="entry name" value="Riboflavin synthase domain-like"/>
    <property type="match status" value="1"/>
</dbReference>
<dbReference type="Pfam" id="PF08022">
    <property type="entry name" value="FAD_binding_8"/>
    <property type="match status" value="1"/>
</dbReference>
<dbReference type="InterPro" id="IPR039261">
    <property type="entry name" value="FNR_nucleotide-bd"/>
</dbReference>
<keyword evidence="2" id="KW-0285">Flavoprotein</keyword>
<dbReference type="Proteomes" id="UP000620133">
    <property type="component" value="Chromosome"/>
</dbReference>
<reference evidence="9" key="1">
    <citation type="submission" date="2021-01" db="EMBL/GenBank/DDBJ databases">
        <title>Draft genome sequence of Acholeplasmataceae bacterium strain Mahy22.</title>
        <authorList>
            <person name="Watanabe M."/>
            <person name="Kojima H."/>
            <person name="Fukui M."/>
        </authorList>
    </citation>
    <scope>NUCLEOTIDE SEQUENCE</scope>
    <source>
        <strain evidence="9">Mahy22</strain>
    </source>
</reference>
<proteinExistence type="predicted"/>
<keyword evidence="6" id="KW-0560">Oxidoreductase</keyword>
<evidence type="ECO:0000256" key="7">
    <source>
        <dbReference type="ARBA" id="ARBA00023004"/>
    </source>
</evidence>